<dbReference type="Proteomes" id="UP000265020">
    <property type="component" value="Unassembled WGS sequence"/>
</dbReference>
<name>A0A3Q2EB58_CYPVA</name>
<dbReference type="GO" id="GO:0015031">
    <property type="term" value="P:protein transport"/>
    <property type="evidence" value="ECO:0007669"/>
    <property type="project" value="UniProtKB-KW"/>
</dbReference>
<dbReference type="PANTHER" id="PTHR31658">
    <property type="entry name" value="CONSERVED OLIGOMERIC GOLGI COMPLEX SUBUNIT 1"/>
    <property type="match status" value="1"/>
</dbReference>
<dbReference type="GO" id="GO:0000139">
    <property type="term" value="C:Golgi membrane"/>
    <property type="evidence" value="ECO:0007669"/>
    <property type="project" value="UniProtKB-SubCell"/>
</dbReference>
<reference evidence="9" key="2">
    <citation type="submission" date="2025-09" db="UniProtKB">
        <authorList>
            <consortium name="Ensembl"/>
        </authorList>
    </citation>
    <scope>IDENTIFICATION</scope>
</reference>
<feature type="compositionally biased region" description="Low complexity" evidence="8">
    <location>
        <begin position="575"/>
        <end position="605"/>
    </location>
</feature>
<keyword evidence="6" id="KW-0333">Golgi apparatus</keyword>
<evidence type="ECO:0000256" key="3">
    <source>
        <dbReference type="ARBA" id="ARBA00020978"/>
    </source>
</evidence>
<comment type="similarity">
    <text evidence="2">Belongs to the COG1 family.</text>
</comment>
<feature type="region of interest" description="Disordered" evidence="8">
    <location>
        <begin position="555"/>
        <end position="620"/>
    </location>
</feature>
<protein>
    <recommendedName>
        <fullName evidence="3">Conserved oligomeric Golgi complex subunit 1</fullName>
    </recommendedName>
</protein>
<evidence type="ECO:0000256" key="2">
    <source>
        <dbReference type="ARBA" id="ARBA00006653"/>
    </source>
</evidence>
<evidence type="ECO:0000256" key="5">
    <source>
        <dbReference type="ARBA" id="ARBA00022927"/>
    </source>
</evidence>
<evidence type="ECO:0000256" key="8">
    <source>
        <dbReference type="SAM" id="MobiDB-lite"/>
    </source>
</evidence>
<dbReference type="GO" id="GO:0006891">
    <property type="term" value="P:intra-Golgi vesicle-mediated transport"/>
    <property type="evidence" value="ECO:0007669"/>
    <property type="project" value="InterPro"/>
</dbReference>
<organism evidence="9 10">
    <name type="scientific">Cyprinodon variegatus</name>
    <name type="common">Sheepshead minnow</name>
    <dbReference type="NCBI Taxonomy" id="28743"/>
    <lineage>
        <taxon>Eukaryota</taxon>
        <taxon>Metazoa</taxon>
        <taxon>Chordata</taxon>
        <taxon>Craniata</taxon>
        <taxon>Vertebrata</taxon>
        <taxon>Euteleostomi</taxon>
        <taxon>Actinopterygii</taxon>
        <taxon>Neopterygii</taxon>
        <taxon>Teleostei</taxon>
        <taxon>Neoteleostei</taxon>
        <taxon>Acanthomorphata</taxon>
        <taxon>Ovalentaria</taxon>
        <taxon>Atherinomorphae</taxon>
        <taxon>Cyprinodontiformes</taxon>
        <taxon>Cyprinodontidae</taxon>
        <taxon>Cyprinodon</taxon>
    </lineage>
</organism>
<reference evidence="9" key="1">
    <citation type="submission" date="2025-08" db="UniProtKB">
        <authorList>
            <consortium name="Ensembl"/>
        </authorList>
    </citation>
    <scope>IDENTIFICATION</scope>
</reference>
<sequence length="640" mass="70325">MAGDPVLSLRVSDIKDPAALFERYSTEDIRRIERKVCGEIEQKKEELRQMVGERYRDLIDAADTIGEMRQCSGSLVESIQDMQRYCRTLKQSRAGRQEDRDQNQDQQKFYTMASQIKLLLEIPELIWSSMEASQYLQATQLYLLCCHLQSLLQLEAAGGLCSPVLARFPILVRQVATTGHFSDCTPGAGIKAQVCSLVELLVTTLFQAYAVFYLPPEGAPRPAEGALSCGMLFSTLENVTSSRRGRKVLQEEWSAGGWFRHLPPSITEFQPSLRSLETMLAKQTPSVILCSAGSRSSSGPPDSSSFNRYTDSPAVEEALREGCVTCVRHILFSIRSELDPAPARLGAVLFMARLCQSLSQLCPSLKQCILGTQSSREAAVSGTPRQGKKLSKSKAAAEVSPEQAKWAGLKEELLGCSMEAYRIWSSALRFAAALLAESAGAVLTAATGWEDLEIQEESESGSSVTSKIRLPVQPSWFVQTLLFQLCVEVNRVGGHALPRPTLQELLQACLHQALHHYGVLSERMRDAGALPVTQNRALQLLFDLRYLNTTLSSRLEEGKTSRSQQDPRFGLLPLSMSNARKSKSSSRASEASQKLAPPSSAAGSDDSFRPGSVFRQMADQDEDAAAPSLFKLSWLAGMAK</sequence>
<dbReference type="Ensembl" id="ENSCVAT00000021457.1">
    <property type="protein sequence ID" value="ENSCVAP00000028909.1"/>
    <property type="gene ID" value="ENSCVAG00000000417.1"/>
</dbReference>
<dbReference type="GO" id="GO:0017119">
    <property type="term" value="C:Golgi transport complex"/>
    <property type="evidence" value="ECO:0007669"/>
    <property type="project" value="InterPro"/>
</dbReference>
<keyword evidence="5" id="KW-0653">Protein transport</keyword>
<keyword evidence="7" id="KW-0472">Membrane</keyword>
<evidence type="ECO:0000313" key="9">
    <source>
        <dbReference type="Ensembl" id="ENSCVAP00000028909.1"/>
    </source>
</evidence>
<evidence type="ECO:0000313" key="10">
    <source>
        <dbReference type="Proteomes" id="UP000265020"/>
    </source>
</evidence>
<evidence type="ECO:0000256" key="1">
    <source>
        <dbReference type="ARBA" id="ARBA00004395"/>
    </source>
</evidence>
<dbReference type="GeneTree" id="ENSGT00390000017136"/>
<dbReference type="STRING" id="28743.ENSCVAP00000028909"/>
<proteinExistence type="inferred from homology"/>
<dbReference type="InterPro" id="IPR033370">
    <property type="entry name" value="COG1"/>
</dbReference>
<dbReference type="PANTHER" id="PTHR31658:SF0">
    <property type="entry name" value="CONSERVED OLIGOMERIC GOLGI COMPLEX SUBUNIT 1"/>
    <property type="match status" value="1"/>
</dbReference>
<evidence type="ECO:0000256" key="4">
    <source>
        <dbReference type="ARBA" id="ARBA00022448"/>
    </source>
</evidence>
<evidence type="ECO:0000256" key="6">
    <source>
        <dbReference type="ARBA" id="ARBA00023034"/>
    </source>
</evidence>
<evidence type="ECO:0000256" key="7">
    <source>
        <dbReference type="ARBA" id="ARBA00023136"/>
    </source>
</evidence>
<dbReference type="AlphaFoldDB" id="A0A3Q2EB58"/>
<dbReference type="Pfam" id="PF08700">
    <property type="entry name" value="VPS51_Exo84_N"/>
    <property type="match status" value="1"/>
</dbReference>
<comment type="subcellular location">
    <subcellularLocation>
        <location evidence="1">Golgi apparatus membrane</location>
        <topology evidence="1">Peripheral membrane protein</topology>
    </subcellularLocation>
</comment>
<dbReference type="OMA" id="WAGWCAN"/>
<accession>A0A3Q2EB58</accession>
<keyword evidence="10" id="KW-1185">Reference proteome</keyword>
<keyword evidence="4" id="KW-0813">Transport</keyword>